<reference evidence="1 2" key="2">
    <citation type="journal article" date="2010" name="J. Bacteriol.">
        <title>Genome sequence of the polysaccharide-degrading, thermophilic anaerobe Spirochaeta thermophila DSM 6192.</title>
        <authorList>
            <person name="Angelov A."/>
            <person name="Liebl S."/>
            <person name="Ballschmiter M."/>
            <person name="Bomeke M."/>
            <person name="Lehmann R."/>
            <person name="Liesegang H."/>
            <person name="Daniel R."/>
            <person name="Liebl W."/>
        </authorList>
    </citation>
    <scope>NUCLEOTIDE SEQUENCE [LARGE SCALE GENOMIC DNA]</scope>
    <source>
        <strain evidence="2">ATCC 49972 / DSM 6192 / RI 19.B1</strain>
    </source>
</reference>
<name>E0RRC9_WINT6</name>
<dbReference type="RefSeq" id="WP_013314944.1">
    <property type="nucleotide sequence ID" value="NC_014484.1"/>
</dbReference>
<dbReference type="Proteomes" id="UP000001296">
    <property type="component" value="Chromosome"/>
</dbReference>
<dbReference type="AlphaFoldDB" id="E0RRC9"/>
<accession>E0RRC9</accession>
<dbReference type="KEGG" id="sta:STHERM_c21770"/>
<dbReference type="PaxDb" id="665571-STHERM_c21770"/>
<gene>
    <name evidence="1" type="ordered locus">STHERM_c21770</name>
</gene>
<organism evidence="1 2">
    <name type="scientific">Winmispira thermophila (strain ATCC 49972 / DSM 6192 / RI 19.B1)</name>
    <name type="common">Spirochaeta thermophila</name>
    <dbReference type="NCBI Taxonomy" id="665571"/>
    <lineage>
        <taxon>Bacteria</taxon>
        <taxon>Pseudomonadati</taxon>
        <taxon>Spirochaetota</taxon>
        <taxon>Spirochaetia</taxon>
        <taxon>Winmispirales</taxon>
        <taxon>Winmispiraceae</taxon>
        <taxon>Winmispira</taxon>
    </lineage>
</organism>
<evidence type="ECO:0000313" key="2">
    <source>
        <dbReference type="Proteomes" id="UP000001296"/>
    </source>
</evidence>
<reference key="1">
    <citation type="submission" date="2009-08" db="EMBL/GenBank/DDBJ databases">
        <title>The genome sequence of Spirochaeta thermophila DSM6192.</title>
        <authorList>
            <person name="Angelov A."/>
            <person name="Mientus M."/>
            <person name="Wittenberg S."/>
            <person name="Lehmann R."/>
            <person name="Liesegang H."/>
            <person name="Daniel R."/>
            <person name="Liebl W."/>
        </authorList>
    </citation>
    <scope>NUCLEOTIDE SEQUENCE</scope>
    <source>
        <strain>DSM 6192</strain>
    </source>
</reference>
<protein>
    <submittedName>
        <fullName evidence="1">Uncharacterized protein</fullName>
    </submittedName>
</protein>
<dbReference type="EMBL" id="CP001698">
    <property type="protein sequence ID" value="ADN03106.1"/>
    <property type="molecule type" value="Genomic_DNA"/>
</dbReference>
<dbReference type="HOGENOM" id="CLU_902865_0_0_12"/>
<evidence type="ECO:0000313" key="1">
    <source>
        <dbReference type="EMBL" id="ADN03106.1"/>
    </source>
</evidence>
<proteinExistence type="predicted"/>
<sequence>MTETTSARELFTSSLPSVLVPYRGPSENPEEQDIFLYLRPESNGVVVESTALKVITSTPDYKKKLHLVYMANIPGEFISSRHIVEQHYRVKLIFATHGKRVFTPYMRQRFSAHFGVPFDEAHIVGAFEALRELHMSPEELFQLWVPEQDVLTILEQTIKRYNDLFIVNYDIPALLHKNTRNTDIAVMLFRTSYTYDQLALLFKKVQERLQGAGLLKQGMPLSRVIHFSKSPFEQILDAQGYLYAEKDRPVPLEEISFARYLLRHGFDEKEIRGLISYPLVQYEEGGRLCEGNVFTLSHGGSYREALEVCERIRAQFWIH</sequence>